<keyword evidence="10" id="KW-1185">Reference proteome</keyword>
<reference evidence="9 10" key="1">
    <citation type="submission" date="2018-11" db="EMBL/GenBank/DDBJ databases">
        <title>Genomes From Bacteria Associated with the Canine Oral Cavity: a Test Case for Automated Genome-Based Taxonomic Assignment.</title>
        <authorList>
            <person name="Coil D.A."/>
            <person name="Jospin G."/>
            <person name="Darling A.E."/>
            <person name="Wallis C."/>
            <person name="Davis I.J."/>
            <person name="Harris S."/>
            <person name="Eisen J.A."/>
            <person name="Holcombe L.J."/>
            <person name="O'Flynn C."/>
        </authorList>
    </citation>
    <scope>NUCLEOTIDE SEQUENCE [LARGE SCALE GENOMIC DNA]</scope>
    <source>
        <strain evidence="9 10">OH5050</strain>
    </source>
</reference>
<dbReference type="GO" id="GO:0005886">
    <property type="term" value="C:plasma membrane"/>
    <property type="evidence" value="ECO:0007669"/>
    <property type="project" value="UniProtKB-SubCell"/>
</dbReference>
<feature type="transmembrane region" description="Helical" evidence="7">
    <location>
        <begin position="56"/>
        <end position="74"/>
    </location>
</feature>
<sequence>MVEASCGDAPCEDRATSARLGARDGEASTGTADSGIDHGPPSADEGRMCSVKAMDASLIIGSVVVLLAVMNPFLYVPRFLELTSGQSVAQRRRSAIVTVLWCLAFCALALLLAPGPLTGGSVLSALGIGIGHVQAAGGLVLLLISLAMLAGKDSALLLGSEQEVRGDAVSDDHRGHHRTAPYPMAFPLIAGPATMAVIVGLSGMVTSQQPGPDQAVGGLLAITVALVIALLVLGAVLVYCSGAAERRWDAARSVTMRLGGMLLAAFSAQLLLPVI</sequence>
<feature type="compositionally biased region" description="Basic and acidic residues" evidence="8">
    <location>
        <begin position="17"/>
        <end position="26"/>
    </location>
</feature>
<dbReference type="Pfam" id="PF01914">
    <property type="entry name" value="MarC"/>
    <property type="match status" value="1"/>
</dbReference>
<evidence type="ECO:0000313" key="9">
    <source>
        <dbReference type="EMBL" id="RRD27302.1"/>
    </source>
</evidence>
<feature type="transmembrane region" description="Helical" evidence="7">
    <location>
        <begin position="217"/>
        <end position="242"/>
    </location>
</feature>
<comment type="caution">
    <text evidence="9">The sequence shown here is derived from an EMBL/GenBank/DDBJ whole genome shotgun (WGS) entry which is preliminary data.</text>
</comment>
<evidence type="ECO:0000256" key="7">
    <source>
        <dbReference type="RuleBase" id="RU362048"/>
    </source>
</evidence>
<evidence type="ECO:0000256" key="2">
    <source>
        <dbReference type="ARBA" id="ARBA00009784"/>
    </source>
</evidence>
<dbReference type="Proteomes" id="UP000271272">
    <property type="component" value="Unassembled WGS sequence"/>
</dbReference>
<keyword evidence="5 7" id="KW-1133">Transmembrane helix</keyword>
<dbReference type="InterPro" id="IPR002771">
    <property type="entry name" value="Multi_antbiot-R_MarC"/>
</dbReference>
<evidence type="ECO:0000256" key="6">
    <source>
        <dbReference type="ARBA" id="ARBA00023136"/>
    </source>
</evidence>
<proteinExistence type="inferred from homology"/>
<feature type="region of interest" description="Disordered" evidence="8">
    <location>
        <begin position="17"/>
        <end position="43"/>
    </location>
</feature>
<comment type="similarity">
    <text evidence="2 7">Belongs to the UPF0056 (MarC) family.</text>
</comment>
<protein>
    <recommendedName>
        <fullName evidence="7">UPF0056 membrane protein</fullName>
    </recommendedName>
</protein>
<keyword evidence="3" id="KW-1003">Cell membrane</keyword>
<dbReference type="PANTHER" id="PTHR33508:SF1">
    <property type="entry name" value="UPF0056 MEMBRANE PROTEIN YHCE"/>
    <property type="match status" value="1"/>
</dbReference>
<evidence type="ECO:0000256" key="5">
    <source>
        <dbReference type="ARBA" id="ARBA00022989"/>
    </source>
</evidence>
<feature type="transmembrane region" description="Helical" evidence="7">
    <location>
        <begin position="95"/>
        <end position="113"/>
    </location>
</feature>
<evidence type="ECO:0000256" key="8">
    <source>
        <dbReference type="SAM" id="MobiDB-lite"/>
    </source>
</evidence>
<evidence type="ECO:0000313" key="10">
    <source>
        <dbReference type="Proteomes" id="UP000271272"/>
    </source>
</evidence>
<dbReference type="OrthoDB" id="21094at2"/>
<organism evidence="9 10">
    <name type="scientific">Actinomyces bowdenii</name>
    <dbReference type="NCBI Taxonomy" id="131109"/>
    <lineage>
        <taxon>Bacteria</taxon>
        <taxon>Bacillati</taxon>
        <taxon>Actinomycetota</taxon>
        <taxon>Actinomycetes</taxon>
        <taxon>Actinomycetales</taxon>
        <taxon>Actinomycetaceae</taxon>
        <taxon>Actinomyces</taxon>
    </lineage>
</organism>
<evidence type="ECO:0000256" key="3">
    <source>
        <dbReference type="ARBA" id="ARBA00022475"/>
    </source>
</evidence>
<feature type="transmembrane region" description="Helical" evidence="7">
    <location>
        <begin position="125"/>
        <end position="150"/>
    </location>
</feature>
<name>A0A3P1UZP6_9ACTO</name>
<accession>A0A3P1UZP6</accession>
<feature type="transmembrane region" description="Helical" evidence="7">
    <location>
        <begin position="184"/>
        <end position="205"/>
    </location>
</feature>
<feature type="transmembrane region" description="Helical" evidence="7">
    <location>
        <begin position="254"/>
        <end position="272"/>
    </location>
</feature>
<comment type="subcellular location">
    <subcellularLocation>
        <location evidence="1 7">Cell membrane</location>
        <topology evidence="1 7">Multi-pass membrane protein</topology>
    </subcellularLocation>
</comment>
<dbReference type="PANTHER" id="PTHR33508">
    <property type="entry name" value="UPF0056 MEMBRANE PROTEIN YHCE"/>
    <property type="match status" value="1"/>
</dbReference>
<keyword evidence="6 7" id="KW-0472">Membrane</keyword>
<evidence type="ECO:0000256" key="4">
    <source>
        <dbReference type="ARBA" id="ARBA00022692"/>
    </source>
</evidence>
<dbReference type="AlphaFoldDB" id="A0A3P1UZP6"/>
<keyword evidence="4 7" id="KW-0812">Transmembrane</keyword>
<evidence type="ECO:0000256" key="1">
    <source>
        <dbReference type="ARBA" id="ARBA00004651"/>
    </source>
</evidence>
<dbReference type="EMBL" id="RQZC01000018">
    <property type="protein sequence ID" value="RRD27302.1"/>
    <property type="molecule type" value="Genomic_DNA"/>
</dbReference>
<gene>
    <name evidence="9" type="ORF">EII10_09685</name>
</gene>